<feature type="compositionally biased region" description="Low complexity" evidence="2">
    <location>
        <begin position="406"/>
        <end position="415"/>
    </location>
</feature>
<protein>
    <recommendedName>
        <fullName evidence="3">CCHC-type domain-containing protein</fullName>
    </recommendedName>
</protein>
<proteinExistence type="predicted"/>
<evidence type="ECO:0000256" key="2">
    <source>
        <dbReference type="SAM" id="MobiDB-lite"/>
    </source>
</evidence>
<feature type="compositionally biased region" description="Low complexity" evidence="2">
    <location>
        <begin position="495"/>
        <end position="506"/>
    </location>
</feature>
<evidence type="ECO:0000313" key="5">
    <source>
        <dbReference type="Proteomes" id="UP000233551"/>
    </source>
</evidence>
<feature type="region of interest" description="Disordered" evidence="2">
    <location>
        <begin position="381"/>
        <end position="516"/>
    </location>
</feature>
<dbReference type="InterPro" id="IPR001878">
    <property type="entry name" value="Znf_CCHC"/>
</dbReference>
<organism evidence="4 5">
    <name type="scientific">Punica granatum</name>
    <name type="common">Pomegranate</name>
    <dbReference type="NCBI Taxonomy" id="22663"/>
    <lineage>
        <taxon>Eukaryota</taxon>
        <taxon>Viridiplantae</taxon>
        <taxon>Streptophyta</taxon>
        <taxon>Embryophyta</taxon>
        <taxon>Tracheophyta</taxon>
        <taxon>Spermatophyta</taxon>
        <taxon>Magnoliopsida</taxon>
        <taxon>eudicotyledons</taxon>
        <taxon>Gunneridae</taxon>
        <taxon>Pentapetalae</taxon>
        <taxon>rosids</taxon>
        <taxon>malvids</taxon>
        <taxon>Myrtales</taxon>
        <taxon>Lythraceae</taxon>
        <taxon>Punica</taxon>
    </lineage>
</organism>
<evidence type="ECO:0000313" key="4">
    <source>
        <dbReference type="EMBL" id="PKI73330.1"/>
    </source>
</evidence>
<dbReference type="GO" id="GO:0003676">
    <property type="term" value="F:nucleic acid binding"/>
    <property type="evidence" value="ECO:0007669"/>
    <property type="project" value="InterPro"/>
</dbReference>
<evidence type="ECO:0000256" key="1">
    <source>
        <dbReference type="PROSITE-ProRule" id="PRU00047"/>
    </source>
</evidence>
<dbReference type="Gene3D" id="4.10.60.10">
    <property type="entry name" value="Zinc finger, CCHC-type"/>
    <property type="match status" value="6"/>
</dbReference>
<feature type="region of interest" description="Disordered" evidence="2">
    <location>
        <begin position="1"/>
        <end position="42"/>
    </location>
</feature>
<feature type="compositionally biased region" description="Polar residues" evidence="2">
    <location>
        <begin position="457"/>
        <end position="477"/>
    </location>
</feature>
<keyword evidence="1" id="KW-0479">Metal-binding</keyword>
<feature type="domain" description="CCHC-type" evidence="3">
    <location>
        <begin position="230"/>
        <end position="243"/>
    </location>
</feature>
<dbReference type="InterPro" id="IPR036875">
    <property type="entry name" value="Znf_CCHC_sf"/>
</dbReference>
<dbReference type="PANTHER" id="PTHR46978:SF1">
    <property type="entry name" value="ZINC KNUCKLE (CCHC-TYPE) FAMILY PROTEIN"/>
    <property type="match status" value="1"/>
</dbReference>
<feature type="domain" description="CCHC-type" evidence="3">
    <location>
        <begin position="259"/>
        <end position="272"/>
    </location>
</feature>
<gene>
    <name evidence="4" type="ORF">CRG98_006268</name>
</gene>
<dbReference type="EMBL" id="PGOL01000277">
    <property type="protein sequence ID" value="PKI73330.1"/>
    <property type="molecule type" value="Genomic_DNA"/>
</dbReference>
<dbReference type="Proteomes" id="UP000233551">
    <property type="component" value="Unassembled WGS sequence"/>
</dbReference>
<feature type="compositionally biased region" description="Basic and acidic residues" evidence="2">
    <location>
        <begin position="507"/>
        <end position="516"/>
    </location>
</feature>
<evidence type="ECO:0000259" key="3">
    <source>
        <dbReference type="PROSITE" id="PS50158"/>
    </source>
</evidence>
<dbReference type="AlphaFoldDB" id="A0A2I0KYC6"/>
<dbReference type="Pfam" id="PF00098">
    <property type="entry name" value="zf-CCHC"/>
    <property type="match status" value="6"/>
</dbReference>
<feature type="domain" description="CCHC-type" evidence="3">
    <location>
        <begin position="293"/>
        <end position="306"/>
    </location>
</feature>
<comment type="caution">
    <text evidence="4">The sequence shown here is derived from an EMBL/GenBank/DDBJ whole genome shotgun (WGS) entry which is preliminary data.</text>
</comment>
<dbReference type="SUPFAM" id="SSF57756">
    <property type="entry name" value="Retrovirus zinc finger-like domains"/>
    <property type="match status" value="5"/>
</dbReference>
<dbReference type="PANTHER" id="PTHR46978">
    <property type="entry name" value="ZINC KNUCKLE (CCHC-TYPE) FAMILY PROTEIN"/>
    <property type="match status" value="1"/>
</dbReference>
<feature type="domain" description="CCHC-type" evidence="3">
    <location>
        <begin position="113"/>
        <end position="128"/>
    </location>
</feature>
<keyword evidence="5" id="KW-1185">Reference proteome</keyword>
<dbReference type="STRING" id="22663.A0A2I0KYC6"/>
<dbReference type="GO" id="GO:0008270">
    <property type="term" value="F:zinc ion binding"/>
    <property type="evidence" value="ECO:0007669"/>
    <property type="project" value="UniProtKB-KW"/>
</dbReference>
<sequence>MGRRKKLEPKLDLEDMEGAEMLPQLKSEAAAVSSSDDEEANEDMSLKIVEKALLMRAAKLAPAPLSGVVSGDDDTDSGGAVGLGKGEADNMVLRKLLRGPRYFDPPGNSWGTCYNCGEEGHAAANCSQKRKRPCFVCGSLEHNAKDCGKANCFICQSSGHKAKNCPEKKKRSSQADKICLKCGMSGHDMFLCKNDHSPEDLKEIQCYICKNFGHLCCLDSVDTERSEISCYRCGLLGHTGSACGRARSGNQGEATPSSCYKCGEEGHFARECTFKVSTSLRERTRGEATASSCYKCGQEGHFARECTFSTKLSTSLPERSQGDATPSSCYKCGQEGHFARECYSANKWGSGLRNGYHDEATPSSCYKCGQEGHFVRECKSSAQLRKRNREPSTPVSRFYDQDMDYSGLNSPNNSKKLSKKKKKNDTDGSTAKSHKKKQRGGWISEIPESPNIKKSTKNNGRVSPAAPSNGSGRNLYSPSPKKLLNSQYGDASEPRYSASRFSNSRSDSIRRRYDWW</sequence>
<accession>A0A2I0KYC6</accession>
<feature type="domain" description="CCHC-type" evidence="3">
    <location>
        <begin position="365"/>
        <end position="380"/>
    </location>
</feature>
<feature type="domain" description="CCHC-type" evidence="3">
    <location>
        <begin position="329"/>
        <end position="342"/>
    </location>
</feature>
<dbReference type="Pfam" id="PF13917">
    <property type="entry name" value="zf-CCHC_3"/>
    <property type="match status" value="1"/>
</dbReference>
<keyword evidence="1" id="KW-0863">Zinc-finger</keyword>
<keyword evidence="1" id="KW-0862">Zinc</keyword>
<reference evidence="4 5" key="1">
    <citation type="submission" date="2017-11" db="EMBL/GenBank/DDBJ databases">
        <title>De-novo sequencing of pomegranate (Punica granatum L.) genome.</title>
        <authorList>
            <person name="Akparov Z."/>
            <person name="Amiraslanov A."/>
            <person name="Hajiyeva S."/>
            <person name="Abbasov M."/>
            <person name="Kaur K."/>
            <person name="Hamwieh A."/>
            <person name="Solovyev V."/>
            <person name="Salamov A."/>
            <person name="Braich B."/>
            <person name="Kosarev P."/>
            <person name="Mahmoud A."/>
            <person name="Hajiyev E."/>
            <person name="Babayeva S."/>
            <person name="Izzatullayeva V."/>
            <person name="Mammadov A."/>
            <person name="Mammadov A."/>
            <person name="Sharifova S."/>
            <person name="Ojaghi J."/>
            <person name="Eynullazada K."/>
            <person name="Bayramov B."/>
            <person name="Abdulazimova A."/>
            <person name="Shahmuradov I."/>
        </authorList>
    </citation>
    <scope>NUCLEOTIDE SEQUENCE [LARGE SCALE GENOMIC DNA]</scope>
    <source>
        <strain evidence="5">cv. AG2017</strain>
        <tissue evidence="4">Leaf</tissue>
    </source>
</reference>
<dbReference type="PROSITE" id="PS50158">
    <property type="entry name" value="ZF_CCHC"/>
    <property type="match status" value="7"/>
</dbReference>
<dbReference type="SMART" id="SM00343">
    <property type="entry name" value="ZnF_C2HC"/>
    <property type="match status" value="9"/>
</dbReference>
<name>A0A2I0KYC6_PUNGR</name>
<feature type="domain" description="CCHC-type" evidence="3">
    <location>
        <begin position="152"/>
        <end position="167"/>
    </location>
</feature>